<dbReference type="SUPFAM" id="SSF46785">
    <property type="entry name" value="Winged helix' DNA-binding domain"/>
    <property type="match status" value="2"/>
</dbReference>
<evidence type="ECO:0000256" key="7">
    <source>
        <dbReference type="ARBA" id="ARBA00030094"/>
    </source>
</evidence>
<dbReference type="GO" id="GO:0042803">
    <property type="term" value="F:protein homodimerization activity"/>
    <property type="evidence" value="ECO:0007669"/>
    <property type="project" value="TreeGrafter"/>
</dbReference>
<accession>A0AAN9VUC4</accession>
<dbReference type="Pfam" id="PF05871">
    <property type="entry name" value="ESCRT-II"/>
    <property type="match status" value="1"/>
</dbReference>
<dbReference type="Gene3D" id="1.10.10.570">
    <property type="entry name" value="Winged helix' DNA-binding domain. Chain C. Domain 1"/>
    <property type="match status" value="1"/>
</dbReference>
<gene>
    <name evidence="8" type="ORF">R5R35_013744</name>
</gene>
<evidence type="ECO:0000313" key="8">
    <source>
        <dbReference type="EMBL" id="KAK7869976.1"/>
    </source>
</evidence>
<proteinExistence type="inferred from homology"/>
<dbReference type="InterPro" id="IPR036390">
    <property type="entry name" value="WH_DNA-bd_sf"/>
</dbReference>
<dbReference type="InterPro" id="IPR014041">
    <property type="entry name" value="ESCRT-II_cplx_Vps25-sub_N"/>
</dbReference>
<evidence type="ECO:0000256" key="2">
    <source>
        <dbReference type="ARBA" id="ARBA00009674"/>
    </source>
</evidence>
<dbReference type="GO" id="GO:0000814">
    <property type="term" value="C:ESCRT II complex"/>
    <property type="evidence" value="ECO:0007669"/>
    <property type="project" value="InterPro"/>
</dbReference>
<keyword evidence="9" id="KW-1185">Reference proteome</keyword>
<comment type="similarity">
    <text evidence="2">Belongs to the VPS25 family.</text>
</comment>
<comment type="subcellular location">
    <subcellularLocation>
        <location evidence="1">Cytoplasm</location>
    </subcellularLocation>
</comment>
<name>A0AAN9VUC4_9ORTH</name>
<dbReference type="InterPro" id="IPR036388">
    <property type="entry name" value="WH-like_DNA-bd_sf"/>
</dbReference>
<evidence type="ECO:0000256" key="3">
    <source>
        <dbReference type="ARBA" id="ARBA00017934"/>
    </source>
</evidence>
<dbReference type="InterPro" id="IPR008570">
    <property type="entry name" value="ESCRT-II_cplx_Vps25-sub"/>
</dbReference>
<dbReference type="GO" id="GO:0005198">
    <property type="term" value="F:structural molecule activity"/>
    <property type="evidence" value="ECO:0007669"/>
    <property type="project" value="TreeGrafter"/>
</dbReference>
<evidence type="ECO:0000256" key="5">
    <source>
        <dbReference type="ARBA" id="ARBA00022490"/>
    </source>
</evidence>
<evidence type="ECO:0000256" key="4">
    <source>
        <dbReference type="ARBA" id="ARBA00022448"/>
    </source>
</evidence>
<keyword evidence="6" id="KW-0653">Protein transport</keyword>
<evidence type="ECO:0000313" key="9">
    <source>
        <dbReference type="Proteomes" id="UP001378592"/>
    </source>
</evidence>
<dbReference type="FunFam" id="1.10.10.570:FF:000003">
    <property type="entry name" value="Vacuolar protein-sorting-associated protein 25"/>
    <property type="match status" value="1"/>
</dbReference>
<dbReference type="PANTHER" id="PTHR13149:SF0">
    <property type="entry name" value="VACUOLAR PROTEIN-SORTING-ASSOCIATED PROTEIN 25"/>
    <property type="match status" value="1"/>
</dbReference>
<dbReference type="Proteomes" id="UP001378592">
    <property type="component" value="Unassembled WGS sequence"/>
</dbReference>
<dbReference type="PANTHER" id="PTHR13149">
    <property type="entry name" value="VACUOLAR PROTEIN SORTING-ASSOCIATED PROTEIN VPS25"/>
    <property type="match status" value="1"/>
</dbReference>
<evidence type="ECO:0000256" key="1">
    <source>
        <dbReference type="ARBA" id="ARBA00004496"/>
    </source>
</evidence>
<comment type="caution">
    <text evidence="8">The sequence shown here is derived from an EMBL/GenBank/DDBJ whole genome shotgun (WGS) entry which is preliminary data.</text>
</comment>
<dbReference type="GO" id="GO:0043328">
    <property type="term" value="P:protein transport to vacuole involved in ubiquitin-dependent protein catabolic process via the multivesicular body sorting pathway"/>
    <property type="evidence" value="ECO:0007669"/>
    <property type="project" value="TreeGrafter"/>
</dbReference>
<keyword evidence="4" id="KW-0813">Transport</keyword>
<keyword evidence="5" id="KW-0963">Cytoplasm</keyword>
<dbReference type="Gene3D" id="1.10.10.10">
    <property type="entry name" value="Winged helix-like DNA-binding domain superfamily/Winged helix DNA-binding domain"/>
    <property type="match status" value="1"/>
</dbReference>
<dbReference type="EMBL" id="JAZDUA010000066">
    <property type="protein sequence ID" value="KAK7869976.1"/>
    <property type="molecule type" value="Genomic_DNA"/>
</dbReference>
<evidence type="ECO:0000256" key="6">
    <source>
        <dbReference type="ARBA" id="ARBA00022927"/>
    </source>
</evidence>
<protein>
    <recommendedName>
        <fullName evidence="3">Vacuolar protein-sorting-associated protein 25</fullName>
    </recommendedName>
    <alternativeName>
        <fullName evidence="7">ESCRT-II complex subunit VPS25</fullName>
    </alternativeName>
</protein>
<dbReference type="FunFam" id="1.10.10.10:FF:000141">
    <property type="entry name" value="vacuolar protein-sorting-associated protein 25"/>
    <property type="match status" value="1"/>
</dbReference>
<dbReference type="AlphaFoldDB" id="A0AAN9VUC4"/>
<organism evidence="8 9">
    <name type="scientific">Gryllus longicercus</name>
    <dbReference type="NCBI Taxonomy" id="2509291"/>
    <lineage>
        <taxon>Eukaryota</taxon>
        <taxon>Metazoa</taxon>
        <taxon>Ecdysozoa</taxon>
        <taxon>Arthropoda</taxon>
        <taxon>Hexapoda</taxon>
        <taxon>Insecta</taxon>
        <taxon>Pterygota</taxon>
        <taxon>Neoptera</taxon>
        <taxon>Polyneoptera</taxon>
        <taxon>Orthoptera</taxon>
        <taxon>Ensifera</taxon>
        <taxon>Gryllidea</taxon>
        <taxon>Grylloidea</taxon>
        <taxon>Gryllidae</taxon>
        <taxon>Gryllinae</taxon>
        <taxon>Gryllus</taxon>
    </lineage>
</organism>
<dbReference type="GO" id="GO:0016236">
    <property type="term" value="P:macroautophagy"/>
    <property type="evidence" value="ECO:0007669"/>
    <property type="project" value="UniProtKB-ARBA"/>
</dbReference>
<sequence length="175" mass="20386">MAQIEWPWQYGFPPFFTIQPNAETCARQIAAWRALILEYHAVQKQGVLDVREAQRSPLFNNSAINRTLPQEGIVKILEDLARTGNAEPQDKTKTRWFIYWHTLDEWGEIIYAWAQNNGFMNTVCTLYELTAGDNTSEEEFYGLDSEILIKALRTLEQKKKAELIFFDDNQGVKFF</sequence>
<reference evidence="8 9" key="1">
    <citation type="submission" date="2024-03" db="EMBL/GenBank/DDBJ databases">
        <title>The genome assembly and annotation of the cricket Gryllus longicercus Weissman &amp; Gray.</title>
        <authorList>
            <person name="Szrajer S."/>
            <person name="Gray D."/>
            <person name="Ylla G."/>
        </authorList>
    </citation>
    <scope>NUCLEOTIDE SEQUENCE [LARGE SCALE GENOMIC DNA]</scope>
    <source>
        <strain evidence="8">DAG 2021-001</strain>
        <tissue evidence="8">Whole body minus gut</tissue>
    </source>
</reference>